<dbReference type="GeneID" id="19203603"/>
<keyword evidence="6" id="KW-0408">Iron</keyword>
<dbReference type="GO" id="GO:0004497">
    <property type="term" value="F:monooxygenase activity"/>
    <property type="evidence" value="ECO:0007669"/>
    <property type="project" value="UniProtKB-KW"/>
</dbReference>
<sequence>MRAREDGDTASAALHPDVQTKARKELDRVVGRETDVRRPTAFMLNAFRWRLVSVGGFTHRATREVVWSGYRIPKGAAVIANHFPSNYSLPIQSVETDG</sequence>
<evidence type="ECO:0000256" key="4">
    <source>
        <dbReference type="ARBA" id="ARBA00022723"/>
    </source>
</evidence>
<evidence type="ECO:0000256" key="3">
    <source>
        <dbReference type="ARBA" id="ARBA00022617"/>
    </source>
</evidence>
<evidence type="ECO:0000256" key="2">
    <source>
        <dbReference type="ARBA" id="ARBA00010617"/>
    </source>
</evidence>
<evidence type="ECO:0000313" key="8">
    <source>
        <dbReference type="EMBL" id="EIW78668.1"/>
    </source>
</evidence>
<protein>
    <submittedName>
        <fullName evidence="8">Uncharacterized protein</fullName>
    </submittedName>
</protein>
<keyword evidence="5" id="KW-0560">Oxidoreductase</keyword>
<dbReference type="EMBL" id="JH711582">
    <property type="protein sequence ID" value="EIW78668.1"/>
    <property type="molecule type" value="Genomic_DNA"/>
</dbReference>
<dbReference type="InterPro" id="IPR050364">
    <property type="entry name" value="Cytochrome_P450_fung"/>
</dbReference>
<organism evidence="8 9">
    <name type="scientific">Coniophora puteana (strain RWD-64-598)</name>
    <name type="common">Brown rot fungus</name>
    <dbReference type="NCBI Taxonomy" id="741705"/>
    <lineage>
        <taxon>Eukaryota</taxon>
        <taxon>Fungi</taxon>
        <taxon>Dikarya</taxon>
        <taxon>Basidiomycota</taxon>
        <taxon>Agaricomycotina</taxon>
        <taxon>Agaricomycetes</taxon>
        <taxon>Agaricomycetidae</taxon>
        <taxon>Boletales</taxon>
        <taxon>Coniophorineae</taxon>
        <taxon>Coniophoraceae</taxon>
        <taxon>Coniophora</taxon>
    </lineage>
</organism>
<dbReference type="AlphaFoldDB" id="A0A5M3MHG1"/>
<dbReference type="GO" id="GO:0020037">
    <property type="term" value="F:heme binding"/>
    <property type="evidence" value="ECO:0007669"/>
    <property type="project" value="InterPro"/>
</dbReference>
<reference evidence="9" key="1">
    <citation type="journal article" date="2012" name="Science">
        <title>The Paleozoic origin of enzymatic lignin decomposition reconstructed from 31 fungal genomes.</title>
        <authorList>
            <person name="Floudas D."/>
            <person name="Binder M."/>
            <person name="Riley R."/>
            <person name="Barry K."/>
            <person name="Blanchette R.A."/>
            <person name="Henrissat B."/>
            <person name="Martinez A.T."/>
            <person name="Otillar R."/>
            <person name="Spatafora J.W."/>
            <person name="Yadav J.S."/>
            <person name="Aerts A."/>
            <person name="Benoit I."/>
            <person name="Boyd A."/>
            <person name="Carlson A."/>
            <person name="Copeland A."/>
            <person name="Coutinho P.M."/>
            <person name="de Vries R.P."/>
            <person name="Ferreira P."/>
            <person name="Findley K."/>
            <person name="Foster B."/>
            <person name="Gaskell J."/>
            <person name="Glotzer D."/>
            <person name="Gorecki P."/>
            <person name="Heitman J."/>
            <person name="Hesse C."/>
            <person name="Hori C."/>
            <person name="Igarashi K."/>
            <person name="Jurgens J.A."/>
            <person name="Kallen N."/>
            <person name="Kersten P."/>
            <person name="Kohler A."/>
            <person name="Kuees U."/>
            <person name="Kumar T.K.A."/>
            <person name="Kuo A."/>
            <person name="LaButti K."/>
            <person name="Larrondo L.F."/>
            <person name="Lindquist E."/>
            <person name="Ling A."/>
            <person name="Lombard V."/>
            <person name="Lucas S."/>
            <person name="Lundell T."/>
            <person name="Martin R."/>
            <person name="McLaughlin D.J."/>
            <person name="Morgenstern I."/>
            <person name="Morin E."/>
            <person name="Murat C."/>
            <person name="Nagy L.G."/>
            <person name="Nolan M."/>
            <person name="Ohm R.A."/>
            <person name="Patyshakuliyeva A."/>
            <person name="Rokas A."/>
            <person name="Ruiz-Duenas F.J."/>
            <person name="Sabat G."/>
            <person name="Salamov A."/>
            <person name="Samejima M."/>
            <person name="Schmutz J."/>
            <person name="Slot J.C."/>
            <person name="St John F."/>
            <person name="Stenlid J."/>
            <person name="Sun H."/>
            <person name="Sun S."/>
            <person name="Syed K."/>
            <person name="Tsang A."/>
            <person name="Wiebenga A."/>
            <person name="Young D."/>
            <person name="Pisabarro A."/>
            <person name="Eastwood D.C."/>
            <person name="Martin F."/>
            <person name="Cullen D."/>
            <person name="Grigoriev I.V."/>
            <person name="Hibbett D.S."/>
        </authorList>
    </citation>
    <scope>NUCLEOTIDE SEQUENCE [LARGE SCALE GENOMIC DNA]</scope>
    <source>
        <strain evidence="9">RWD-64-598 SS2</strain>
    </source>
</reference>
<dbReference type="GO" id="GO:0005506">
    <property type="term" value="F:iron ion binding"/>
    <property type="evidence" value="ECO:0007669"/>
    <property type="project" value="InterPro"/>
</dbReference>
<dbReference type="OrthoDB" id="2685000at2759"/>
<name>A0A5M3MHG1_CONPW</name>
<dbReference type="InterPro" id="IPR036396">
    <property type="entry name" value="Cyt_P450_sf"/>
</dbReference>
<dbReference type="RefSeq" id="XP_007771659.1">
    <property type="nucleotide sequence ID" value="XM_007773469.1"/>
</dbReference>
<comment type="cofactor">
    <cofactor evidence="1">
        <name>heme</name>
        <dbReference type="ChEBI" id="CHEBI:30413"/>
    </cofactor>
</comment>
<dbReference type="Proteomes" id="UP000053558">
    <property type="component" value="Unassembled WGS sequence"/>
</dbReference>
<dbReference type="Gene3D" id="1.10.630.10">
    <property type="entry name" value="Cytochrome P450"/>
    <property type="match status" value="1"/>
</dbReference>
<dbReference type="Pfam" id="PF00067">
    <property type="entry name" value="p450"/>
    <property type="match status" value="1"/>
</dbReference>
<keyword evidence="4" id="KW-0479">Metal-binding</keyword>
<evidence type="ECO:0000256" key="5">
    <source>
        <dbReference type="ARBA" id="ARBA00023002"/>
    </source>
</evidence>
<dbReference type="InterPro" id="IPR001128">
    <property type="entry name" value="Cyt_P450"/>
</dbReference>
<dbReference type="PANTHER" id="PTHR46300">
    <property type="entry name" value="P450, PUTATIVE (EUROFUNG)-RELATED-RELATED"/>
    <property type="match status" value="1"/>
</dbReference>
<accession>A0A5M3MHG1</accession>
<gene>
    <name evidence="8" type="ORF">CONPUDRAFT_156634</name>
</gene>
<evidence type="ECO:0000256" key="6">
    <source>
        <dbReference type="ARBA" id="ARBA00023004"/>
    </source>
</evidence>
<dbReference type="GO" id="GO:0016705">
    <property type="term" value="F:oxidoreductase activity, acting on paired donors, with incorporation or reduction of molecular oxygen"/>
    <property type="evidence" value="ECO:0007669"/>
    <property type="project" value="InterPro"/>
</dbReference>
<keyword evidence="3" id="KW-0349">Heme</keyword>
<dbReference type="PANTHER" id="PTHR46300:SF1">
    <property type="entry name" value="P450, PUTATIVE (EUROFUNG)-RELATED"/>
    <property type="match status" value="1"/>
</dbReference>
<dbReference type="KEGG" id="cput:CONPUDRAFT_156634"/>
<comment type="caution">
    <text evidence="8">The sequence shown here is derived from an EMBL/GenBank/DDBJ whole genome shotgun (WGS) entry which is preliminary data.</text>
</comment>
<keyword evidence="9" id="KW-1185">Reference proteome</keyword>
<keyword evidence="7" id="KW-0503">Monooxygenase</keyword>
<evidence type="ECO:0000256" key="7">
    <source>
        <dbReference type="ARBA" id="ARBA00023033"/>
    </source>
</evidence>
<comment type="similarity">
    <text evidence="2">Belongs to the cytochrome P450 family.</text>
</comment>
<proteinExistence type="inferred from homology"/>
<dbReference type="SUPFAM" id="SSF48264">
    <property type="entry name" value="Cytochrome P450"/>
    <property type="match status" value="1"/>
</dbReference>
<evidence type="ECO:0000256" key="1">
    <source>
        <dbReference type="ARBA" id="ARBA00001971"/>
    </source>
</evidence>
<evidence type="ECO:0000313" key="9">
    <source>
        <dbReference type="Proteomes" id="UP000053558"/>
    </source>
</evidence>